<evidence type="ECO:0000313" key="2">
    <source>
        <dbReference type="Proteomes" id="UP001213000"/>
    </source>
</evidence>
<accession>A0AAD5W3I5</accession>
<dbReference type="Proteomes" id="UP001213000">
    <property type="component" value="Unassembled WGS sequence"/>
</dbReference>
<reference evidence="1" key="1">
    <citation type="submission" date="2022-07" db="EMBL/GenBank/DDBJ databases">
        <title>Genome Sequence of Leucocoprinus birnbaumii.</title>
        <authorList>
            <person name="Buettner E."/>
        </authorList>
    </citation>
    <scope>NUCLEOTIDE SEQUENCE</scope>
    <source>
        <strain evidence="1">VT141</strain>
    </source>
</reference>
<sequence length="250" mass="29013">MSDTQLRPCLSGLPAELILEIALTSCASSQRCYANILSVCRLFYNLCRLPCLSVIPVVLETPHQTKLFAEFLQTNPAAALRIRRLWIIKDFHDIIPQCINLNALACDGHDLLPITSGELFQHNCLCDLTIMGLWDFWSPFVKSRHGRSLCGQLQRLWLLDHLFLRGVEVEWWSSLRELYYWSIERRGACDQFRDEVVLLGALSTLRRFGVIMHSPSPTVFRQLMQVKDPRLQVVSWGKRRELVEWMNMRI</sequence>
<evidence type="ECO:0008006" key="3">
    <source>
        <dbReference type="Google" id="ProtNLM"/>
    </source>
</evidence>
<gene>
    <name evidence="1" type="ORF">NP233_g1741</name>
</gene>
<evidence type="ECO:0000313" key="1">
    <source>
        <dbReference type="EMBL" id="KAJ3574475.1"/>
    </source>
</evidence>
<comment type="caution">
    <text evidence="1">The sequence shown here is derived from an EMBL/GenBank/DDBJ whole genome shotgun (WGS) entry which is preliminary data.</text>
</comment>
<protein>
    <recommendedName>
        <fullName evidence="3">F-box domain-containing protein</fullName>
    </recommendedName>
</protein>
<organism evidence="1 2">
    <name type="scientific">Leucocoprinus birnbaumii</name>
    <dbReference type="NCBI Taxonomy" id="56174"/>
    <lineage>
        <taxon>Eukaryota</taxon>
        <taxon>Fungi</taxon>
        <taxon>Dikarya</taxon>
        <taxon>Basidiomycota</taxon>
        <taxon>Agaricomycotina</taxon>
        <taxon>Agaricomycetes</taxon>
        <taxon>Agaricomycetidae</taxon>
        <taxon>Agaricales</taxon>
        <taxon>Agaricineae</taxon>
        <taxon>Agaricaceae</taxon>
        <taxon>Leucocoprinus</taxon>
    </lineage>
</organism>
<proteinExistence type="predicted"/>
<name>A0AAD5W3I5_9AGAR</name>
<keyword evidence="2" id="KW-1185">Reference proteome</keyword>
<dbReference type="AlphaFoldDB" id="A0AAD5W3I5"/>
<dbReference type="EMBL" id="JANIEX010000067">
    <property type="protein sequence ID" value="KAJ3574475.1"/>
    <property type="molecule type" value="Genomic_DNA"/>
</dbReference>